<name>W8X579_CASD6</name>
<organism evidence="4 5">
    <name type="scientific">Castellaniella defragrans (strain DSM 12143 / CCUG 39792 / 65Phen)</name>
    <name type="common">Alcaligenes defragrans</name>
    <dbReference type="NCBI Taxonomy" id="1437824"/>
    <lineage>
        <taxon>Bacteria</taxon>
        <taxon>Pseudomonadati</taxon>
        <taxon>Pseudomonadota</taxon>
        <taxon>Betaproteobacteria</taxon>
        <taxon>Burkholderiales</taxon>
        <taxon>Alcaligenaceae</taxon>
        <taxon>Castellaniella</taxon>
    </lineage>
</organism>
<dbReference type="Gene3D" id="1.20.5.110">
    <property type="match status" value="2"/>
</dbReference>
<evidence type="ECO:0000256" key="1">
    <source>
        <dbReference type="SAM" id="Coils"/>
    </source>
</evidence>
<keyword evidence="5" id="KW-1185">Reference proteome</keyword>
<accession>W8X579</accession>
<dbReference type="PATRIC" id="fig|1437824.5.peg.2907"/>
<sequence length="145" mass="16846">MGNPHYRSTHAQRLAEKIEGPDNEDMEPRLQALETAMISTNEQFGGIRVRLDKVEERLDKVEKRLDRIEERLDRVEERLDKIEERLDKVEHRLQKVEEHLIRHSVLLEHTATRADILEALNTQTKWVIGAGFGLMTLGVAVSKLF</sequence>
<evidence type="ECO:0000256" key="2">
    <source>
        <dbReference type="SAM" id="MobiDB-lite"/>
    </source>
</evidence>
<keyword evidence="1" id="KW-0175">Coiled coil</keyword>
<gene>
    <name evidence="4" type="ORF">BN940_14711</name>
</gene>
<dbReference type="KEGG" id="cdn:BN940_14711"/>
<reference evidence="4 5" key="1">
    <citation type="journal article" date="2014" name="BMC Microbiol.">
        <title>The oxygen-independent metabolism of cyclic monoterpenes in Castellaniella defragrans 65Phen.</title>
        <authorList>
            <person name="Petasch J."/>
            <person name="Disch E.M."/>
            <person name="Markert S."/>
            <person name="Becher D."/>
            <person name="Schweder T."/>
            <person name="Huttel B."/>
            <person name="Reinhardt R."/>
            <person name="Harder J."/>
        </authorList>
    </citation>
    <scope>NUCLEOTIDE SEQUENCE [LARGE SCALE GENOMIC DNA]</scope>
    <source>
        <strain evidence="4">65Phen</strain>
    </source>
</reference>
<evidence type="ECO:0000313" key="4">
    <source>
        <dbReference type="EMBL" id="CDM25387.1"/>
    </source>
</evidence>
<dbReference type="EMBL" id="HG916765">
    <property type="protein sequence ID" value="CDM25387.1"/>
    <property type="molecule type" value="Genomic_DNA"/>
</dbReference>
<feature type="region of interest" description="Disordered" evidence="2">
    <location>
        <begin position="1"/>
        <end position="25"/>
    </location>
</feature>
<evidence type="ECO:0000259" key="3">
    <source>
        <dbReference type="Pfam" id="PF26095"/>
    </source>
</evidence>
<dbReference type="Proteomes" id="UP000019805">
    <property type="component" value="Chromosome"/>
</dbReference>
<feature type="coiled-coil region" evidence="1">
    <location>
        <begin position="51"/>
        <end position="99"/>
    </location>
</feature>
<dbReference type="AlphaFoldDB" id="W8X579"/>
<dbReference type="InterPro" id="IPR058643">
    <property type="entry name" value="BRE1-like_CC"/>
</dbReference>
<dbReference type="STRING" id="1437824.BN940_14711"/>
<protein>
    <submittedName>
        <fullName evidence="4">Chromosome partition protein smc</fullName>
    </submittedName>
</protein>
<proteinExistence type="predicted"/>
<dbReference type="Pfam" id="PF26095">
    <property type="entry name" value="CC_Bre1"/>
    <property type="match status" value="1"/>
</dbReference>
<feature type="domain" description="BRE1-like coiled-coil containing" evidence="3">
    <location>
        <begin position="18"/>
        <end position="75"/>
    </location>
</feature>
<dbReference type="eggNOG" id="COG1196">
    <property type="taxonomic scope" value="Bacteria"/>
</dbReference>
<evidence type="ECO:0000313" key="5">
    <source>
        <dbReference type="Proteomes" id="UP000019805"/>
    </source>
</evidence>
<dbReference type="SUPFAM" id="SSF57997">
    <property type="entry name" value="Tropomyosin"/>
    <property type="match status" value="1"/>
</dbReference>
<dbReference type="HOGENOM" id="CLU_1783387_0_0_4"/>